<sequence>MYLLNIGLKTLPEASIVYVKNLIDKVGFRFGPAAFFLTNSVSDWYEMNPNLIDRPNIGLGFGKE</sequence>
<protein>
    <submittedName>
        <fullName evidence="1">Uncharacterized protein</fullName>
    </submittedName>
</protein>
<reference evidence="1 2" key="1">
    <citation type="journal article" date="2014" name="Int. J. Syst. Evol. Microbiol.">
        <title>Complete genome sequence of Corynebacterium casei LMG S-19264T (=DSM 44701T), isolated from a smear-ripened cheese.</title>
        <authorList>
            <consortium name="US DOE Joint Genome Institute (JGI-PGF)"/>
            <person name="Walter F."/>
            <person name="Albersmeier A."/>
            <person name="Kalinowski J."/>
            <person name="Ruckert C."/>
        </authorList>
    </citation>
    <scope>NUCLEOTIDE SEQUENCE [LARGE SCALE GENOMIC DNA]</scope>
    <source>
        <strain evidence="1 2">KCTC 12866</strain>
    </source>
</reference>
<comment type="caution">
    <text evidence="1">The sequence shown here is derived from an EMBL/GenBank/DDBJ whole genome shotgun (WGS) entry which is preliminary data.</text>
</comment>
<organism evidence="1 2">
    <name type="scientific">Persicitalea jodogahamensis</name>
    <dbReference type="NCBI Taxonomy" id="402147"/>
    <lineage>
        <taxon>Bacteria</taxon>
        <taxon>Pseudomonadati</taxon>
        <taxon>Bacteroidota</taxon>
        <taxon>Cytophagia</taxon>
        <taxon>Cytophagales</taxon>
        <taxon>Spirosomataceae</taxon>
        <taxon>Persicitalea</taxon>
    </lineage>
</organism>
<gene>
    <name evidence="1" type="ORF">GCM10007390_13320</name>
</gene>
<name>A0A8J3D519_9BACT</name>
<evidence type="ECO:0000313" key="2">
    <source>
        <dbReference type="Proteomes" id="UP000598271"/>
    </source>
</evidence>
<accession>A0A8J3D519</accession>
<keyword evidence="2" id="KW-1185">Reference proteome</keyword>
<dbReference type="Proteomes" id="UP000598271">
    <property type="component" value="Unassembled WGS sequence"/>
</dbReference>
<evidence type="ECO:0000313" key="1">
    <source>
        <dbReference type="EMBL" id="GHB60919.1"/>
    </source>
</evidence>
<dbReference type="EMBL" id="BMXF01000001">
    <property type="protein sequence ID" value="GHB60919.1"/>
    <property type="molecule type" value="Genomic_DNA"/>
</dbReference>
<dbReference type="AlphaFoldDB" id="A0A8J3D519"/>
<proteinExistence type="predicted"/>